<dbReference type="PANTHER" id="PTHR43273">
    <property type="entry name" value="ANAEROBIC SULFATASE-MATURATING ENZYME HOMOLOG ASLB-RELATED"/>
    <property type="match status" value="1"/>
</dbReference>
<evidence type="ECO:0000256" key="1">
    <source>
        <dbReference type="ARBA" id="ARBA00001966"/>
    </source>
</evidence>
<gene>
    <name evidence="7" type="ORF">TBC1_111939</name>
</gene>
<dbReference type="RefSeq" id="WP_062041465.1">
    <property type="nucleotide sequence ID" value="NZ_DF968182.1"/>
</dbReference>
<organism evidence="7">
    <name type="scientific">Lentimicrobium saccharophilum</name>
    <dbReference type="NCBI Taxonomy" id="1678841"/>
    <lineage>
        <taxon>Bacteria</taxon>
        <taxon>Pseudomonadati</taxon>
        <taxon>Bacteroidota</taxon>
        <taxon>Bacteroidia</taxon>
        <taxon>Bacteroidales</taxon>
        <taxon>Lentimicrobiaceae</taxon>
        <taxon>Lentimicrobium</taxon>
    </lineage>
</organism>
<dbReference type="InterPro" id="IPR058240">
    <property type="entry name" value="rSAM_sf"/>
</dbReference>
<dbReference type="Gene3D" id="3.20.20.70">
    <property type="entry name" value="Aldolase class I"/>
    <property type="match status" value="1"/>
</dbReference>
<evidence type="ECO:0000256" key="4">
    <source>
        <dbReference type="ARBA" id="ARBA00023004"/>
    </source>
</evidence>
<proteinExistence type="predicted"/>
<dbReference type="PANTHER" id="PTHR43273:SF8">
    <property type="entry name" value="RADICAL SAM DOMAIN PROTEIN"/>
    <property type="match status" value="1"/>
</dbReference>
<comment type="cofactor">
    <cofactor evidence="1">
        <name>[4Fe-4S] cluster</name>
        <dbReference type="ChEBI" id="CHEBI:49883"/>
    </cofactor>
</comment>
<keyword evidence="4" id="KW-0408">Iron</keyword>
<dbReference type="InterPro" id="IPR023885">
    <property type="entry name" value="4Fe4S-binding_SPASM_dom"/>
</dbReference>
<dbReference type="SUPFAM" id="SSF102114">
    <property type="entry name" value="Radical SAM enzymes"/>
    <property type="match status" value="1"/>
</dbReference>
<dbReference type="Pfam" id="PF04055">
    <property type="entry name" value="Radical_SAM"/>
    <property type="match status" value="1"/>
</dbReference>
<keyword evidence="2" id="KW-0949">S-adenosyl-L-methionine</keyword>
<dbReference type="SFLD" id="SFLDS00029">
    <property type="entry name" value="Radical_SAM"/>
    <property type="match status" value="1"/>
</dbReference>
<keyword evidence="3" id="KW-0479">Metal-binding</keyword>
<name>A0A0S7BS81_9BACT</name>
<dbReference type="InterPro" id="IPR013785">
    <property type="entry name" value="Aldolase_TIM"/>
</dbReference>
<accession>A0A0S7BS81</accession>
<sequence>MSATNSIWPGLSRAGVYPVPAGDWFGLPGHAVFMVYSPLAYKLIFVSPDGLDSLETVALNRIHSPEPAGEVLKQLIPATEPQKPVYDPNKITKLSVIPNYDCNFSCSYCYAAGSHSDQSRLPFSVLKDMLDWFIDPQRLASRDLFISFLGGGEPALAWDVVRAGIEYARKRSRAKGFRLGIGFTTNGSVLNQQMLDVLKASFVTPGVSFEVLEDVQNLQRGNYRLVRENIFRMLDYGLHPLIKPNITSANVSRLVEMVEHLSGHFPGVRQVKLQPVDDPQQLDTPEKLRKFYNDFIDNYFRARELGLKSGIDVYCLNGLFTDAISGRFCEGEYCLVPDGRITVCHRVSWPGDPDFGGFCYGRLSANGKPSFDETAFSSLMNYDAFNREACQNCFARWHCGGGCLAQASVYRPEMLDEVCRFTREFTRQSLLRKVKSAADAEKLQCLVQQPGFWMSGVFSTAAPAYETNQ</sequence>
<dbReference type="NCBIfam" id="TIGR04085">
    <property type="entry name" value="rSAM_more_4Fe4S"/>
    <property type="match status" value="1"/>
</dbReference>
<dbReference type="OrthoDB" id="9808591at2"/>
<evidence type="ECO:0000313" key="8">
    <source>
        <dbReference type="Proteomes" id="UP000053091"/>
    </source>
</evidence>
<dbReference type="STRING" id="1678841.TBC1_111939"/>
<evidence type="ECO:0000256" key="3">
    <source>
        <dbReference type="ARBA" id="ARBA00022723"/>
    </source>
</evidence>
<evidence type="ECO:0000259" key="6">
    <source>
        <dbReference type="PROSITE" id="PS51918"/>
    </source>
</evidence>
<dbReference type="GO" id="GO:0051536">
    <property type="term" value="F:iron-sulfur cluster binding"/>
    <property type="evidence" value="ECO:0007669"/>
    <property type="project" value="UniProtKB-KW"/>
</dbReference>
<keyword evidence="8" id="KW-1185">Reference proteome</keyword>
<dbReference type="Proteomes" id="UP000053091">
    <property type="component" value="Unassembled WGS sequence"/>
</dbReference>
<evidence type="ECO:0000256" key="5">
    <source>
        <dbReference type="ARBA" id="ARBA00023014"/>
    </source>
</evidence>
<dbReference type="InterPro" id="IPR007197">
    <property type="entry name" value="rSAM"/>
</dbReference>
<dbReference type="CDD" id="cd01335">
    <property type="entry name" value="Radical_SAM"/>
    <property type="match status" value="1"/>
</dbReference>
<reference evidence="7" key="1">
    <citation type="journal article" date="2015" name="Genome Announc.">
        <title>Draft Genome Sequence of Bacteroidales Strain TBC1, a Novel Isolate from a Methanogenic Wastewater Treatment System.</title>
        <authorList>
            <person name="Tourlousse D.M."/>
            <person name="Matsuura N."/>
            <person name="Sun L."/>
            <person name="Toyonaga M."/>
            <person name="Kuroda K."/>
            <person name="Ohashi A."/>
            <person name="Cruz R."/>
            <person name="Yamaguchi T."/>
            <person name="Sekiguchi Y."/>
        </authorList>
    </citation>
    <scope>NUCLEOTIDE SEQUENCE [LARGE SCALE GENOMIC DNA]</scope>
    <source>
        <strain evidence="7">TBC1</strain>
    </source>
</reference>
<dbReference type="InterPro" id="IPR023867">
    <property type="entry name" value="Sulphatase_maturase_rSAM"/>
</dbReference>
<evidence type="ECO:0000313" key="7">
    <source>
        <dbReference type="EMBL" id="GAP43781.1"/>
    </source>
</evidence>
<dbReference type="GO" id="GO:0016491">
    <property type="term" value="F:oxidoreductase activity"/>
    <property type="evidence" value="ECO:0007669"/>
    <property type="project" value="InterPro"/>
</dbReference>
<dbReference type="PROSITE" id="PS51918">
    <property type="entry name" value="RADICAL_SAM"/>
    <property type="match status" value="1"/>
</dbReference>
<protein>
    <submittedName>
        <fullName evidence="7">Radical SAM additional 4Fe4S-binding SPASM domain</fullName>
    </submittedName>
</protein>
<keyword evidence="5" id="KW-0411">Iron-sulfur</keyword>
<evidence type="ECO:0000256" key="2">
    <source>
        <dbReference type="ARBA" id="ARBA00022691"/>
    </source>
</evidence>
<dbReference type="EMBL" id="DF968182">
    <property type="protein sequence ID" value="GAP43781.1"/>
    <property type="molecule type" value="Genomic_DNA"/>
</dbReference>
<feature type="domain" description="Radical SAM core" evidence="6">
    <location>
        <begin position="86"/>
        <end position="308"/>
    </location>
</feature>
<dbReference type="SFLD" id="SFLDG01067">
    <property type="entry name" value="SPASM/twitch_domain_containing"/>
    <property type="match status" value="1"/>
</dbReference>
<dbReference type="GO" id="GO:0046872">
    <property type="term" value="F:metal ion binding"/>
    <property type="evidence" value="ECO:0007669"/>
    <property type="project" value="UniProtKB-KW"/>
</dbReference>
<dbReference type="AlphaFoldDB" id="A0A0S7BS81"/>